<dbReference type="KEGG" id="fbm:MQE35_00845"/>
<protein>
    <submittedName>
        <fullName evidence="2">Uncharacterized protein</fullName>
    </submittedName>
</protein>
<keyword evidence="3" id="KW-1185">Reference proteome</keyword>
<feature type="transmembrane region" description="Helical" evidence="1">
    <location>
        <begin position="89"/>
        <end position="113"/>
    </location>
</feature>
<dbReference type="Proteomes" id="UP000831290">
    <property type="component" value="Chromosome"/>
</dbReference>
<keyword evidence="1" id="KW-1133">Transmembrane helix</keyword>
<reference evidence="2" key="1">
    <citation type="submission" date="2022-03" db="EMBL/GenBank/DDBJ databases">
        <title>Description of Abyssus ytuae gen. nov., sp. nov., a novel member of the family Flavobacteriaceae isolated from the sediment of Mariana Trench.</title>
        <authorList>
            <person name="Zhang J."/>
            <person name="Xu X."/>
        </authorList>
    </citation>
    <scope>NUCLEOTIDE SEQUENCE</scope>
    <source>
        <strain evidence="2">MT3330</strain>
    </source>
</reference>
<dbReference type="RefSeq" id="WP_255843643.1">
    <property type="nucleotide sequence ID" value="NZ_CP094358.1"/>
</dbReference>
<keyword evidence="1" id="KW-0812">Transmembrane</keyword>
<organism evidence="2 3">
    <name type="scientific">Abyssalbus ytuae</name>
    <dbReference type="NCBI Taxonomy" id="2926907"/>
    <lineage>
        <taxon>Bacteria</taxon>
        <taxon>Pseudomonadati</taxon>
        <taxon>Bacteroidota</taxon>
        <taxon>Flavobacteriia</taxon>
        <taxon>Flavobacteriales</taxon>
        <taxon>Flavobacteriaceae</taxon>
        <taxon>Abyssalbus</taxon>
    </lineage>
</organism>
<evidence type="ECO:0000256" key="1">
    <source>
        <dbReference type="SAM" id="Phobius"/>
    </source>
</evidence>
<evidence type="ECO:0000313" key="3">
    <source>
        <dbReference type="Proteomes" id="UP000831290"/>
    </source>
</evidence>
<feature type="transmembrane region" description="Helical" evidence="1">
    <location>
        <begin position="119"/>
        <end position="138"/>
    </location>
</feature>
<name>A0A9E7D3H6_9FLAO</name>
<accession>A0A9E7D3H6</accession>
<keyword evidence="1" id="KW-0472">Membrane</keyword>
<evidence type="ECO:0000313" key="2">
    <source>
        <dbReference type="EMBL" id="UOB17859.1"/>
    </source>
</evidence>
<sequence>MSLYQHTEQSHLEELFEKSPKLTYTAKIELKNELEKRKIIEVEPLVSLINYETDEIKSLKFLEDIGFTIKKNDDGIIITRTKYAITLDIIAVILGLILVVAGIFNLVSAFASFFSDSNFNMSGFLINILFVVIGGYGFKMLSGINRLLEFSGFKLIAVQDIITLQKRFDLKLQTVERSKTDLKLVSNSTGLMLELDDIEVFSANPESPVQTLTMKALYNHLKSS</sequence>
<gene>
    <name evidence="2" type="ORF">MQE35_00845</name>
</gene>
<dbReference type="AlphaFoldDB" id="A0A9E7D3H6"/>
<proteinExistence type="predicted"/>
<dbReference type="EMBL" id="CP094358">
    <property type="protein sequence ID" value="UOB17859.1"/>
    <property type="molecule type" value="Genomic_DNA"/>
</dbReference>